<evidence type="ECO:0000256" key="3">
    <source>
        <dbReference type="ARBA" id="ARBA00023163"/>
    </source>
</evidence>
<dbReference type="CDD" id="cd07377">
    <property type="entry name" value="WHTH_GntR"/>
    <property type="match status" value="1"/>
</dbReference>
<keyword evidence="1" id="KW-0805">Transcription regulation</keyword>
<dbReference type="PANTHER" id="PTHR38445:SF9">
    <property type="entry name" value="HTH-TYPE TRANSCRIPTIONAL REPRESSOR YTRA"/>
    <property type="match status" value="1"/>
</dbReference>
<accession>A0ABQ2P2K6</accession>
<evidence type="ECO:0000256" key="2">
    <source>
        <dbReference type="ARBA" id="ARBA00023125"/>
    </source>
</evidence>
<dbReference type="InterPro" id="IPR036390">
    <property type="entry name" value="WH_DNA-bd_sf"/>
</dbReference>
<dbReference type="Pfam" id="PF00392">
    <property type="entry name" value="GntR"/>
    <property type="match status" value="1"/>
</dbReference>
<dbReference type="InterPro" id="IPR036388">
    <property type="entry name" value="WH-like_DNA-bd_sf"/>
</dbReference>
<gene>
    <name evidence="5" type="primary">yhcF</name>
    <name evidence="5" type="ORF">GCM10011346_48090</name>
</gene>
<protein>
    <submittedName>
        <fullName evidence="5">HTH-type transcriptional regulator YhcF</fullName>
    </submittedName>
</protein>
<name>A0ABQ2P2K6_9BACI</name>
<dbReference type="PROSITE" id="PS50949">
    <property type="entry name" value="HTH_GNTR"/>
    <property type="match status" value="1"/>
</dbReference>
<dbReference type="EMBL" id="BMLW01000019">
    <property type="protein sequence ID" value="GGP16368.1"/>
    <property type="molecule type" value="Genomic_DNA"/>
</dbReference>
<feature type="domain" description="HTH gntR-type" evidence="4">
    <location>
        <begin position="9"/>
        <end position="77"/>
    </location>
</feature>
<keyword evidence="3" id="KW-0804">Transcription</keyword>
<organism evidence="5 6">
    <name type="scientific">Oceanobacillus neutriphilus</name>
    <dbReference type="NCBI Taxonomy" id="531815"/>
    <lineage>
        <taxon>Bacteria</taxon>
        <taxon>Bacillati</taxon>
        <taxon>Bacillota</taxon>
        <taxon>Bacilli</taxon>
        <taxon>Bacillales</taxon>
        <taxon>Bacillaceae</taxon>
        <taxon>Oceanobacillus</taxon>
    </lineage>
</organism>
<dbReference type="SUPFAM" id="SSF46785">
    <property type="entry name" value="Winged helix' DNA-binding domain"/>
    <property type="match status" value="1"/>
</dbReference>
<evidence type="ECO:0000256" key="1">
    <source>
        <dbReference type="ARBA" id="ARBA00023015"/>
    </source>
</evidence>
<keyword evidence="6" id="KW-1185">Reference proteome</keyword>
<comment type="caution">
    <text evidence="5">The sequence shown here is derived from an EMBL/GenBank/DDBJ whole genome shotgun (WGS) entry which is preliminary data.</text>
</comment>
<dbReference type="Gene3D" id="1.10.10.10">
    <property type="entry name" value="Winged helix-like DNA-binding domain superfamily/Winged helix DNA-binding domain"/>
    <property type="match status" value="1"/>
</dbReference>
<sequence length="131" mass="15027">MADKFTGKAPIYYQIAQKICNQIVRGEIKPGDKLPSVRELAVQYGVNPNTVKRVYMELDQMDVSEVHRGQGTFVTENQQHLDELRERLKQDKIRSFVLDMKEMGFTPDEIAMGIQLYFNDGIEGGEKQDES</sequence>
<evidence type="ECO:0000259" key="4">
    <source>
        <dbReference type="PROSITE" id="PS50949"/>
    </source>
</evidence>
<evidence type="ECO:0000313" key="5">
    <source>
        <dbReference type="EMBL" id="GGP16368.1"/>
    </source>
</evidence>
<dbReference type="InterPro" id="IPR000524">
    <property type="entry name" value="Tscrpt_reg_HTH_GntR"/>
</dbReference>
<evidence type="ECO:0000313" key="6">
    <source>
        <dbReference type="Proteomes" id="UP000641206"/>
    </source>
</evidence>
<reference evidence="6" key="1">
    <citation type="journal article" date="2019" name="Int. J. Syst. Evol. Microbiol.">
        <title>The Global Catalogue of Microorganisms (GCM) 10K type strain sequencing project: providing services to taxonomists for standard genome sequencing and annotation.</title>
        <authorList>
            <consortium name="The Broad Institute Genomics Platform"/>
            <consortium name="The Broad Institute Genome Sequencing Center for Infectious Disease"/>
            <person name="Wu L."/>
            <person name="Ma J."/>
        </authorList>
    </citation>
    <scope>NUCLEOTIDE SEQUENCE [LARGE SCALE GENOMIC DNA]</scope>
    <source>
        <strain evidence="6">CGMCC 1.7693</strain>
    </source>
</reference>
<dbReference type="SMART" id="SM00345">
    <property type="entry name" value="HTH_GNTR"/>
    <property type="match status" value="1"/>
</dbReference>
<dbReference type="Proteomes" id="UP000641206">
    <property type="component" value="Unassembled WGS sequence"/>
</dbReference>
<dbReference type="RefSeq" id="WP_188737957.1">
    <property type="nucleotide sequence ID" value="NZ_BMLW01000019.1"/>
</dbReference>
<dbReference type="PANTHER" id="PTHR38445">
    <property type="entry name" value="HTH-TYPE TRANSCRIPTIONAL REPRESSOR YTRA"/>
    <property type="match status" value="1"/>
</dbReference>
<keyword evidence="2" id="KW-0238">DNA-binding</keyword>
<proteinExistence type="predicted"/>